<evidence type="ECO:0000259" key="8">
    <source>
        <dbReference type="Pfam" id="PF00924"/>
    </source>
</evidence>
<name>A0A498H2B3_9EURY</name>
<feature type="transmembrane region" description="Helical" evidence="7">
    <location>
        <begin position="57"/>
        <end position="79"/>
    </location>
</feature>
<dbReference type="SUPFAM" id="SSF82689">
    <property type="entry name" value="Mechanosensitive channel protein MscS (YggB), C-terminal domain"/>
    <property type="match status" value="1"/>
</dbReference>
<evidence type="ECO:0000256" key="7">
    <source>
        <dbReference type="SAM" id="Phobius"/>
    </source>
</evidence>
<keyword evidence="11" id="KW-1185">Reference proteome</keyword>
<dbReference type="InterPro" id="IPR023408">
    <property type="entry name" value="MscS_beta-dom_sf"/>
</dbReference>
<evidence type="ECO:0000259" key="9">
    <source>
        <dbReference type="Pfam" id="PF21082"/>
    </source>
</evidence>
<keyword evidence="3" id="KW-1003">Cell membrane</keyword>
<evidence type="ECO:0000256" key="1">
    <source>
        <dbReference type="ARBA" id="ARBA00004651"/>
    </source>
</evidence>
<comment type="similarity">
    <text evidence="2">Belongs to the MscS (TC 1.A.23) family.</text>
</comment>
<dbReference type="Gene3D" id="3.30.70.100">
    <property type="match status" value="1"/>
</dbReference>
<dbReference type="PANTHER" id="PTHR30221:SF1">
    <property type="entry name" value="SMALL-CONDUCTANCE MECHANOSENSITIVE CHANNEL"/>
    <property type="match status" value="1"/>
</dbReference>
<feature type="transmembrane region" description="Helical" evidence="7">
    <location>
        <begin position="126"/>
        <end position="147"/>
    </location>
</feature>
<gene>
    <name evidence="10" type="ORF">ABH15_09080</name>
</gene>
<comment type="caution">
    <text evidence="10">The sequence shown here is derived from an EMBL/GenBank/DDBJ whole genome shotgun (WGS) entry which is preliminary data.</text>
</comment>
<accession>A0A498H2B3</accession>
<dbReference type="Pfam" id="PF21082">
    <property type="entry name" value="MS_channel_3rd"/>
    <property type="match status" value="1"/>
</dbReference>
<evidence type="ECO:0000256" key="4">
    <source>
        <dbReference type="ARBA" id="ARBA00022692"/>
    </source>
</evidence>
<dbReference type="Proteomes" id="UP000290932">
    <property type="component" value="Unassembled WGS sequence"/>
</dbReference>
<sequence>MRRVLWPALRKPRLAPSRQMLSLVEQFVYLLIIVFGLHQVVRVVAPGVLLFDDIFFLFYWLLGIYFAVRLVSATADWYLGVLAPRFDGTTHEKVVSPIKYILYIVIFALAAIILMDFFGITGTALTTSLAALGVTTLVVGLAAENIINDIITGLVIRVDQPFRPGDRIEILELNTWGDVQEVGWRSTRILTRDKRMVTIPNSLIGKNLVTNYSIPDKFFRVETDVAVAYGADIEVVRQLIQEAVEEQDWVVRDRPIQVLLWEFRDTGVLIRARCWIEDYVDTRIVVDQLNTAIYRRLFERGFVSGPVSDIALHTAEGEEHREGA</sequence>
<dbReference type="InterPro" id="IPR006685">
    <property type="entry name" value="MscS_channel_2nd"/>
</dbReference>
<dbReference type="GO" id="GO:0005886">
    <property type="term" value="C:plasma membrane"/>
    <property type="evidence" value="ECO:0007669"/>
    <property type="project" value="UniProtKB-SubCell"/>
</dbReference>
<dbReference type="InterPro" id="IPR011066">
    <property type="entry name" value="MscS_channel_C_sf"/>
</dbReference>
<reference evidence="10 11" key="1">
    <citation type="journal article" date="2015" name="Int. J. Syst. Evol. Microbiol.">
        <title>Methanoculleus taiwanensis sp. nov., a methanogen isolated from deep marine sediment at the deformation front area near Taiwan.</title>
        <authorList>
            <person name="Weng C.Y."/>
            <person name="Chen S.C."/>
            <person name="Lai M.C."/>
            <person name="Wu S.Y."/>
            <person name="Lin S."/>
            <person name="Yang T.F."/>
            <person name="Chen P.C."/>
        </authorList>
    </citation>
    <scope>NUCLEOTIDE SEQUENCE [LARGE SCALE GENOMIC DNA]</scope>
    <source>
        <strain evidence="10 11">CYW4</strain>
    </source>
</reference>
<evidence type="ECO:0000256" key="5">
    <source>
        <dbReference type="ARBA" id="ARBA00022989"/>
    </source>
</evidence>
<dbReference type="AlphaFoldDB" id="A0A498H2B3"/>
<keyword evidence="4 7" id="KW-0812">Transmembrane</keyword>
<dbReference type="GO" id="GO:0008381">
    <property type="term" value="F:mechanosensitive monoatomic ion channel activity"/>
    <property type="evidence" value="ECO:0007669"/>
    <property type="project" value="InterPro"/>
</dbReference>
<evidence type="ECO:0000256" key="2">
    <source>
        <dbReference type="ARBA" id="ARBA00008017"/>
    </source>
</evidence>
<keyword evidence="5 7" id="KW-1133">Transmembrane helix</keyword>
<protein>
    <recommendedName>
        <fullName evidence="12">Mechanosensitive ion channel protein MscS</fullName>
    </recommendedName>
</protein>
<dbReference type="Pfam" id="PF00924">
    <property type="entry name" value="MS_channel_2nd"/>
    <property type="match status" value="1"/>
</dbReference>
<dbReference type="InterPro" id="IPR010920">
    <property type="entry name" value="LSM_dom_sf"/>
</dbReference>
<feature type="transmembrane region" description="Helical" evidence="7">
    <location>
        <begin position="100"/>
        <end position="120"/>
    </location>
</feature>
<evidence type="ECO:0000256" key="3">
    <source>
        <dbReference type="ARBA" id="ARBA00022475"/>
    </source>
</evidence>
<feature type="domain" description="Mechanosensitive ion channel MscS C-terminal" evidence="9">
    <location>
        <begin position="221"/>
        <end position="294"/>
    </location>
</feature>
<dbReference type="InterPro" id="IPR045275">
    <property type="entry name" value="MscS_archaea/bacteria_type"/>
</dbReference>
<feature type="transmembrane region" description="Helical" evidence="7">
    <location>
        <begin position="20"/>
        <end position="37"/>
    </location>
</feature>
<evidence type="ECO:0008006" key="12">
    <source>
        <dbReference type="Google" id="ProtNLM"/>
    </source>
</evidence>
<dbReference type="Gene3D" id="2.30.30.60">
    <property type="match status" value="1"/>
</dbReference>
<evidence type="ECO:0000256" key="6">
    <source>
        <dbReference type="ARBA" id="ARBA00023136"/>
    </source>
</evidence>
<proteinExistence type="inferred from homology"/>
<feature type="domain" description="Mechanosensitive ion channel MscS" evidence="8">
    <location>
        <begin position="145"/>
        <end position="213"/>
    </location>
</feature>
<dbReference type="Gene3D" id="1.10.287.1260">
    <property type="match status" value="1"/>
</dbReference>
<organism evidence="10 11">
    <name type="scientific">Methanoculleus taiwanensis</name>
    <dbReference type="NCBI Taxonomy" id="1550565"/>
    <lineage>
        <taxon>Archaea</taxon>
        <taxon>Methanobacteriati</taxon>
        <taxon>Methanobacteriota</taxon>
        <taxon>Stenosarchaea group</taxon>
        <taxon>Methanomicrobia</taxon>
        <taxon>Methanomicrobiales</taxon>
        <taxon>Methanomicrobiaceae</taxon>
        <taxon>Methanoculleus</taxon>
    </lineage>
</organism>
<dbReference type="PANTHER" id="PTHR30221">
    <property type="entry name" value="SMALL-CONDUCTANCE MECHANOSENSITIVE CHANNEL"/>
    <property type="match status" value="1"/>
</dbReference>
<evidence type="ECO:0000313" key="10">
    <source>
        <dbReference type="EMBL" id="RXE56587.1"/>
    </source>
</evidence>
<dbReference type="SUPFAM" id="SSF50182">
    <property type="entry name" value="Sm-like ribonucleoproteins"/>
    <property type="match status" value="1"/>
</dbReference>
<dbReference type="InterPro" id="IPR049278">
    <property type="entry name" value="MS_channel_C"/>
</dbReference>
<comment type="subcellular location">
    <subcellularLocation>
        <location evidence="1">Cell membrane</location>
        <topology evidence="1">Multi-pass membrane protein</topology>
    </subcellularLocation>
</comment>
<keyword evidence="6 7" id="KW-0472">Membrane</keyword>
<dbReference type="EMBL" id="LHQS01000002">
    <property type="protein sequence ID" value="RXE56587.1"/>
    <property type="molecule type" value="Genomic_DNA"/>
</dbReference>
<evidence type="ECO:0000313" key="11">
    <source>
        <dbReference type="Proteomes" id="UP000290932"/>
    </source>
</evidence>